<keyword evidence="3" id="KW-1185">Reference proteome</keyword>
<reference evidence="2 3" key="2">
    <citation type="journal article" date="2018" name="Plant J.">
        <title>The Physcomitrella patens chromosome-scale assembly reveals moss genome structure and evolution.</title>
        <authorList>
            <person name="Lang D."/>
            <person name="Ullrich K.K."/>
            <person name="Murat F."/>
            <person name="Fuchs J."/>
            <person name="Jenkins J."/>
            <person name="Haas F.B."/>
            <person name="Piednoel M."/>
            <person name="Gundlach H."/>
            <person name="Van Bel M."/>
            <person name="Meyberg R."/>
            <person name="Vives C."/>
            <person name="Morata J."/>
            <person name="Symeonidi A."/>
            <person name="Hiss M."/>
            <person name="Muchero W."/>
            <person name="Kamisugi Y."/>
            <person name="Saleh O."/>
            <person name="Blanc G."/>
            <person name="Decker E.L."/>
            <person name="van Gessel N."/>
            <person name="Grimwood J."/>
            <person name="Hayes R.D."/>
            <person name="Graham S.W."/>
            <person name="Gunter L.E."/>
            <person name="McDaniel S.F."/>
            <person name="Hoernstein S.N.W."/>
            <person name="Larsson A."/>
            <person name="Li F.W."/>
            <person name="Perroud P.F."/>
            <person name="Phillips J."/>
            <person name="Ranjan P."/>
            <person name="Rokshar D.S."/>
            <person name="Rothfels C.J."/>
            <person name="Schneider L."/>
            <person name="Shu S."/>
            <person name="Stevenson D.W."/>
            <person name="Thummler F."/>
            <person name="Tillich M."/>
            <person name="Villarreal Aguilar J.C."/>
            <person name="Widiez T."/>
            <person name="Wong G.K."/>
            <person name="Wymore A."/>
            <person name="Zhang Y."/>
            <person name="Zimmer A.D."/>
            <person name="Quatrano R.S."/>
            <person name="Mayer K.F.X."/>
            <person name="Goodstein D."/>
            <person name="Casacuberta J.M."/>
            <person name="Vandepoele K."/>
            <person name="Reski R."/>
            <person name="Cuming A.C."/>
            <person name="Tuskan G.A."/>
            <person name="Maumus F."/>
            <person name="Salse J."/>
            <person name="Schmutz J."/>
            <person name="Rensing S.A."/>
        </authorList>
    </citation>
    <scope>NUCLEOTIDE SEQUENCE [LARGE SCALE GENOMIC DNA]</scope>
    <source>
        <strain evidence="2 3">cv. Gransden 2004</strain>
    </source>
</reference>
<dbReference type="EnsemblPlants" id="Pp3c18_18720V3.2">
    <property type="protein sequence ID" value="PAC:32980970.CDS.1"/>
    <property type="gene ID" value="Pp3c18_18720"/>
</dbReference>
<name>A0A7I3ZV78_PHYPA</name>
<evidence type="ECO:0000313" key="2">
    <source>
        <dbReference type="EnsemblPlants" id="PAC:32980970.CDS.1"/>
    </source>
</evidence>
<evidence type="ECO:0000313" key="3">
    <source>
        <dbReference type="Proteomes" id="UP000006727"/>
    </source>
</evidence>
<proteinExistence type="predicted"/>
<reference evidence="2" key="3">
    <citation type="submission" date="2020-12" db="UniProtKB">
        <authorList>
            <consortium name="EnsemblPlants"/>
        </authorList>
    </citation>
    <scope>IDENTIFICATION</scope>
</reference>
<reference evidence="2 3" key="1">
    <citation type="journal article" date="2008" name="Science">
        <title>The Physcomitrella genome reveals evolutionary insights into the conquest of land by plants.</title>
        <authorList>
            <person name="Rensing S."/>
            <person name="Lang D."/>
            <person name="Zimmer A."/>
            <person name="Terry A."/>
            <person name="Salamov A."/>
            <person name="Shapiro H."/>
            <person name="Nishiyama T."/>
            <person name="Perroud P.-F."/>
            <person name="Lindquist E."/>
            <person name="Kamisugi Y."/>
            <person name="Tanahashi T."/>
            <person name="Sakakibara K."/>
            <person name="Fujita T."/>
            <person name="Oishi K."/>
            <person name="Shin-I T."/>
            <person name="Kuroki Y."/>
            <person name="Toyoda A."/>
            <person name="Suzuki Y."/>
            <person name="Hashimoto A."/>
            <person name="Yamaguchi K."/>
            <person name="Sugano A."/>
            <person name="Kohara Y."/>
            <person name="Fujiyama A."/>
            <person name="Anterola A."/>
            <person name="Aoki S."/>
            <person name="Ashton N."/>
            <person name="Barbazuk W.B."/>
            <person name="Barker E."/>
            <person name="Bennetzen J."/>
            <person name="Bezanilla M."/>
            <person name="Blankenship R."/>
            <person name="Cho S.H."/>
            <person name="Dutcher S."/>
            <person name="Estelle M."/>
            <person name="Fawcett J.A."/>
            <person name="Gundlach H."/>
            <person name="Hanada K."/>
            <person name="Heyl A."/>
            <person name="Hicks K.A."/>
            <person name="Hugh J."/>
            <person name="Lohr M."/>
            <person name="Mayer K."/>
            <person name="Melkozernov A."/>
            <person name="Murata T."/>
            <person name="Nelson D."/>
            <person name="Pils B."/>
            <person name="Prigge M."/>
            <person name="Reiss B."/>
            <person name="Renner T."/>
            <person name="Rombauts S."/>
            <person name="Rushton P."/>
            <person name="Sanderfoot A."/>
            <person name="Schween G."/>
            <person name="Shiu S.-H."/>
            <person name="Stueber K."/>
            <person name="Theodoulou F.L."/>
            <person name="Tu H."/>
            <person name="Van de Peer Y."/>
            <person name="Verrier P.J."/>
            <person name="Waters E."/>
            <person name="Wood A."/>
            <person name="Yang L."/>
            <person name="Cove D."/>
            <person name="Cuming A."/>
            <person name="Hasebe M."/>
            <person name="Lucas S."/>
            <person name="Mishler D.B."/>
            <person name="Reski R."/>
            <person name="Grigoriev I."/>
            <person name="Quatrano R.S."/>
            <person name="Boore J.L."/>
        </authorList>
    </citation>
    <scope>NUCLEOTIDE SEQUENCE [LARGE SCALE GENOMIC DNA]</scope>
    <source>
        <strain evidence="2 3">cv. Gransden 2004</strain>
    </source>
</reference>
<protein>
    <submittedName>
        <fullName evidence="2">Uncharacterized protein</fullName>
    </submittedName>
</protein>
<evidence type="ECO:0000256" key="1">
    <source>
        <dbReference type="SAM" id="MobiDB-lite"/>
    </source>
</evidence>
<organism evidence="2 3">
    <name type="scientific">Physcomitrium patens</name>
    <name type="common">Spreading-leaved earth moss</name>
    <name type="synonym">Physcomitrella patens</name>
    <dbReference type="NCBI Taxonomy" id="3218"/>
    <lineage>
        <taxon>Eukaryota</taxon>
        <taxon>Viridiplantae</taxon>
        <taxon>Streptophyta</taxon>
        <taxon>Embryophyta</taxon>
        <taxon>Bryophyta</taxon>
        <taxon>Bryophytina</taxon>
        <taxon>Bryopsida</taxon>
        <taxon>Funariidae</taxon>
        <taxon>Funariales</taxon>
        <taxon>Funariaceae</taxon>
        <taxon>Physcomitrium</taxon>
    </lineage>
</organism>
<dbReference type="EMBL" id="ABEU02000018">
    <property type="status" value="NOT_ANNOTATED_CDS"/>
    <property type="molecule type" value="Genomic_DNA"/>
</dbReference>
<dbReference type="Gramene" id="Pp3c18_18720V3.2">
    <property type="protein sequence ID" value="PAC:32980970.CDS.1"/>
    <property type="gene ID" value="Pp3c18_18720"/>
</dbReference>
<dbReference type="Proteomes" id="UP000006727">
    <property type="component" value="Chromosome 18"/>
</dbReference>
<dbReference type="AlphaFoldDB" id="A0A7I3ZV78"/>
<sequence length="170" mass="18640">MEQQTPSASVNVDSEARSCLTSSHNVYNTSSSAYTNFFNTTAYLPECHTMRPPAPPTYITTDTHRREGYSTSPFAPSCSNFSTLNCSAAHDMASEGSINRDMEKFQQELAYKCPRSSDLLLAITTSANTAVREHGSSAERRRRGNSGLFGNMSLLTEDEDDAPDAQASYQ</sequence>
<accession>A0A7I3ZV78</accession>
<feature type="region of interest" description="Disordered" evidence="1">
    <location>
        <begin position="132"/>
        <end position="170"/>
    </location>
</feature>